<evidence type="ECO:0000313" key="6">
    <source>
        <dbReference type="EMBL" id="KAL0077467.1"/>
    </source>
</evidence>
<feature type="compositionally biased region" description="Polar residues" evidence="4">
    <location>
        <begin position="8"/>
        <end position="21"/>
    </location>
</feature>
<keyword evidence="2" id="KW-0479">Metal-binding</keyword>
<feature type="region of interest" description="Disordered" evidence="4">
    <location>
        <begin position="1"/>
        <end position="44"/>
    </location>
</feature>
<gene>
    <name evidence="6" type="ORF">J3Q64DRAFT_1767764</name>
</gene>
<dbReference type="InterPro" id="IPR003347">
    <property type="entry name" value="JmjC_dom"/>
</dbReference>
<dbReference type="PANTHER" id="PTHR12549:SF38">
    <property type="entry name" value="JMJC DOMAIN-CONTAINING HISTONE DEMETHYLASE 2, ISOFORM A"/>
    <property type="match status" value="1"/>
</dbReference>
<dbReference type="SMART" id="SM00558">
    <property type="entry name" value="JmjC"/>
    <property type="match status" value="1"/>
</dbReference>
<sequence length="634" mass="72502">MPKRKRSQSTSTNLVQKCTKTQKPKEPSGPVAASKKKPNGINEPKTTIISDVSETTLTLNPSIPSADQPGYIDSNIIQNNLAQGHTKTLTIQDRNCQVIIERRYNCRACIMKRNGDACRFKDFRAVDQLLNKGDTVPSPYFISTELGDMVRSRVQNNIVAPSEKFKAYALKKLSGPLYDILKKENEFIKKYNILIRRRAPVNYARHICDYCETSILNAHFTCGVCGSDMCLHCYGSDWSLDTIVRLTRCSRYRAHAKEHFLPVTKYEENTIRELAKEVQSVKDSQEDCIMQDNQDEVSYKEVLYIPIEESTIDAFQSEWRKGKPVVIRGVRTNSDVSWTPSYFIKNYKKEIIEVINCKTKEVDESTVKKYFSGFIKHSRRPGYNKSTGGSDILKIKDWPPTENFSDHSPKLYKDFMDMLPVKEYCTADGYFNFSNRLPEEYIPSDLGPKMFIAYGSANGEKGVGTTNLHCDMADAVNVMCYADKTDENSAAVWDIYAYEDLAEIKNFVDKIAKEMGVKGILDPVHSQWIYLNDSLQQRLLEEHNITSWRIYQNPGDAVYIPAGCAHQVSNYHSAIKCAFDFISPENIDRCIDVTNQFRHSKRVDALQLNNILLFAWRSIYDENNSQNTSLYTDK</sequence>
<evidence type="ECO:0000259" key="5">
    <source>
        <dbReference type="PROSITE" id="PS51184"/>
    </source>
</evidence>
<feature type="domain" description="JmjC" evidence="5">
    <location>
        <begin position="426"/>
        <end position="598"/>
    </location>
</feature>
<reference evidence="6 7" key="1">
    <citation type="submission" date="2024-04" db="EMBL/GenBank/DDBJ databases">
        <title>Symmetric and asymmetric DNA N6-adenine methylation regulates different biological responses in Mucorales.</title>
        <authorList>
            <consortium name="Lawrence Berkeley National Laboratory"/>
            <person name="Lax C."/>
            <person name="Mondo S.J."/>
            <person name="Osorio-Concepcion M."/>
            <person name="Muszewska A."/>
            <person name="Corrochano-Luque M."/>
            <person name="Gutierrez G."/>
            <person name="Riley R."/>
            <person name="Lipzen A."/>
            <person name="Guo J."/>
            <person name="Hundley H."/>
            <person name="Amirebrahimi M."/>
            <person name="Ng V."/>
            <person name="Lorenzo-Gutierrez D."/>
            <person name="Binder U."/>
            <person name="Yang J."/>
            <person name="Song Y."/>
            <person name="Canovas D."/>
            <person name="Navarro E."/>
            <person name="Freitag M."/>
            <person name="Gabaldon T."/>
            <person name="Grigoriev I.V."/>
            <person name="Corrochano L.M."/>
            <person name="Nicolas F.E."/>
            <person name="Garre V."/>
        </authorList>
    </citation>
    <scope>NUCLEOTIDE SEQUENCE [LARGE SCALE GENOMIC DNA]</scope>
    <source>
        <strain evidence="6 7">L51</strain>
    </source>
</reference>
<evidence type="ECO:0000256" key="1">
    <source>
        <dbReference type="ARBA" id="ARBA00004123"/>
    </source>
</evidence>
<dbReference type="Proteomes" id="UP001448207">
    <property type="component" value="Unassembled WGS sequence"/>
</dbReference>
<name>A0ABR3ALN5_PHYBL</name>
<keyword evidence="7" id="KW-1185">Reference proteome</keyword>
<dbReference type="PANTHER" id="PTHR12549">
    <property type="entry name" value="JMJC DOMAIN-CONTAINING HISTONE DEMETHYLATION PROTEIN"/>
    <property type="match status" value="1"/>
</dbReference>
<evidence type="ECO:0000256" key="2">
    <source>
        <dbReference type="ARBA" id="ARBA00022723"/>
    </source>
</evidence>
<dbReference type="Gene3D" id="2.60.120.650">
    <property type="entry name" value="Cupin"/>
    <property type="match status" value="1"/>
</dbReference>
<dbReference type="PROSITE" id="PS51184">
    <property type="entry name" value="JMJC"/>
    <property type="match status" value="1"/>
</dbReference>
<dbReference type="EMBL" id="JBCLYO010000027">
    <property type="protein sequence ID" value="KAL0077467.1"/>
    <property type="molecule type" value="Genomic_DNA"/>
</dbReference>
<keyword evidence="3" id="KW-0539">Nucleus</keyword>
<comment type="caution">
    <text evidence="6">The sequence shown here is derived from an EMBL/GenBank/DDBJ whole genome shotgun (WGS) entry which is preliminary data.</text>
</comment>
<evidence type="ECO:0000256" key="3">
    <source>
        <dbReference type="ARBA" id="ARBA00023242"/>
    </source>
</evidence>
<evidence type="ECO:0000256" key="4">
    <source>
        <dbReference type="SAM" id="MobiDB-lite"/>
    </source>
</evidence>
<dbReference type="Pfam" id="PF02373">
    <property type="entry name" value="JmjC"/>
    <property type="match status" value="1"/>
</dbReference>
<evidence type="ECO:0000313" key="7">
    <source>
        <dbReference type="Proteomes" id="UP001448207"/>
    </source>
</evidence>
<dbReference type="InterPro" id="IPR045109">
    <property type="entry name" value="LSDs-like"/>
</dbReference>
<comment type="subcellular location">
    <subcellularLocation>
        <location evidence="1">Nucleus</location>
    </subcellularLocation>
</comment>
<protein>
    <recommendedName>
        <fullName evidence="5">JmjC domain-containing protein</fullName>
    </recommendedName>
</protein>
<organism evidence="6 7">
    <name type="scientific">Phycomyces blakesleeanus</name>
    <dbReference type="NCBI Taxonomy" id="4837"/>
    <lineage>
        <taxon>Eukaryota</taxon>
        <taxon>Fungi</taxon>
        <taxon>Fungi incertae sedis</taxon>
        <taxon>Mucoromycota</taxon>
        <taxon>Mucoromycotina</taxon>
        <taxon>Mucoromycetes</taxon>
        <taxon>Mucorales</taxon>
        <taxon>Phycomycetaceae</taxon>
        <taxon>Phycomyces</taxon>
    </lineage>
</organism>
<dbReference type="SUPFAM" id="SSF51197">
    <property type="entry name" value="Clavaminate synthase-like"/>
    <property type="match status" value="1"/>
</dbReference>
<proteinExistence type="predicted"/>
<accession>A0ABR3ALN5</accession>